<accession>A0AAD1HE45</accession>
<evidence type="ECO:0000313" key="3">
    <source>
        <dbReference type="EMBL" id="BBX03745.1"/>
    </source>
</evidence>
<dbReference type="PANTHER" id="PTHR21240:SF28">
    <property type="entry name" value="ISO-OROTATE DECARBOXYLASE (EUROFUNG)"/>
    <property type="match status" value="1"/>
</dbReference>
<dbReference type="RefSeq" id="WP_083149458.1">
    <property type="nucleotide sequence ID" value="NZ_AP022560.1"/>
</dbReference>
<dbReference type="Pfam" id="PF04909">
    <property type="entry name" value="Amidohydro_2"/>
    <property type="match status" value="1"/>
</dbReference>
<sequence>MTTKLDYGIIDCDTHCYETRDAFTRYLPKEFQDRAITTVRGADGVEVILAGRRVATFNSEGGLGLDVAYRPGSLKEMLRQMGSGDPDESYEPQPMQPEYIERSARLAVMEKQGVERMVIYPSGMALAAEHYVDDTAALYANLRSFNRWFDEEWGFNRDDRIYATGLLSLRDLDSAVAETEALIAQGARFVLLPTGPAYGRSPGDPYFDPIYARLQEAGCVLVFHIMPFWYFDAISPAWGHNADPASWHMSAWQWMNIYGQRPIEDTLSALIFDNLFGRFPGLKVLVAEHGAEWVPFFTKHMDKSRGMGRNGPWIGGKLTERPSAIFREHVRVVPYPEDDIPAIVAGLGYDDCLVMGSDYPHAEGLAEPADFVKLLDPLDDAAKKRIMRDNADQLLSRS</sequence>
<dbReference type="Proteomes" id="UP000466681">
    <property type="component" value="Chromosome"/>
</dbReference>
<evidence type="ECO:0000313" key="4">
    <source>
        <dbReference type="Proteomes" id="UP000466681"/>
    </source>
</evidence>
<dbReference type="InterPro" id="IPR006680">
    <property type="entry name" value="Amidohydro-rel"/>
</dbReference>
<dbReference type="InterPro" id="IPR032465">
    <property type="entry name" value="ACMSD"/>
</dbReference>
<evidence type="ECO:0000259" key="2">
    <source>
        <dbReference type="Pfam" id="PF04909"/>
    </source>
</evidence>
<keyword evidence="1" id="KW-0456">Lyase</keyword>
<dbReference type="GO" id="GO:0005737">
    <property type="term" value="C:cytoplasm"/>
    <property type="evidence" value="ECO:0007669"/>
    <property type="project" value="TreeGrafter"/>
</dbReference>
<dbReference type="AlphaFoldDB" id="A0AAD1HE45"/>
<gene>
    <name evidence="3" type="ORF">MMOR_46810</name>
</gene>
<dbReference type="GO" id="GO:0019748">
    <property type="term" value="P:secondary metabolic process"/>
    <property type="evidence" value="ECO:0007669"/>
    <property type="project" value="TreeGrafter"/>
</dbReference>
<dbReference type="KEGG" id="mmor:MMOR_46810"/>
<dbReference type="GO" id="GO:0016831">
    <property type="term" value="F:carboxy-lyase activity"/>
    <property type="evidence" value="ECO:0007669"/>
    <property type="project" value="InterPro"/>
</dbReference>
<proteinExistence type="predicted"/>
<reference evidence="3 4" key="1">
    <citation type="journal article" date="2019" name="Emerg. Microbes Infect.">
        <title>Comprehensive subspecies identification of 175 nontuberculous mycobacteria species based on 7547 genomic profiles.</title>
        <authorList>
            <person name="Matsumoto Y."/>
            <person name="Kinjo T."/>
            <person name="Motooka D."/>
            <person name="Nabeya D."/>
            <person name="Jung N."/>
            <person name="Uechi K."/>
            <person name="Horii T."/>
            <person name="Iida T."/>
            <person name="Fujita J."/>
            <person name="Nakamura S."/>
        </authorList>
    </citation>
    <scope>NUCLEOTIDE SEQUENCE [LARGE SCALE GENOMIC DNA]</scope>
    <source>
        <strain evidence="3 4">JCM 6375</strain>
    </source>
</reference>
<protein>
    <submittedName>
        <fullName evidence="3">Amidohydrolase</fullName>
    </submittedName>
</protein>
<name>A0AAD1HE45_9MYCO</name>
<evidence type="ECO:0000256" key="1">
    <source>
        <dbReference type="ARBA" id="ARBA00023239"/>
    </source>
</evidence>
<organism evidence="3 4">
    <name type="scientific">Mycolicibacterium moriokaense</name>
    <dbReference type="NCBI Taxonomy" id="39691"/>
    <lineage>
        <taxon>Bacteria</taxon>
        <taxon>Bacillati</taxon>
        <taxon>Actinomycetota</taxon>
        <taxon>Actinomycetes</taxon>
        <taxon>Mycobacteriales</taxon>
        <taxon>Mycobacteriaceae</taxon>
        <taxon>Mycolicibacterium</taxon>
    </lineage>
</organism>
<feature type="domain" description="Amidohydrolase-related" evidence="2">
    <location>
        <begin position="18"/>
        <end position="395"/>
    </location>
</feature>
<dbReference type="PANTHER" id="PTHR21240">
    <property type="entry name" value="2-AMINO-3-CARBOXYLMUCONATE-6-SEMIALDEHYDE DECARBOXYLASE"/>
    <property type="match status" value="1"/>
</dbReference>
<dbReference type="SUPFAM" id="SSF51556">
    <property type="entry name" value="Metallo-dependent hydrolases"/>
    <property type="match status" value="1"/>
</dbReference>
<dbReference type="GO" id="GO:0016787">
    <property type="term" value="F:hydrolase activity"/>
    <property type="evidence" value="ECO:0007669"/>
    <property type="project" value="InterPro"/>
</dbReference>
<dbReference type="Gene3D" id="3.20.20.140">
    <property type="entry name" value="Metal-dependent hydrolases"/>
    <property type="match status" value="1"/>
</dbReference>
<dbReference type="EMBL" id="AP022560">
    <property type="protein sequence ID" value="BBX03745.1"/>
    <property type="molecule type" value="Genomic_DNA"/>
</dbReference>
<dbReference type="InterPro" id="IPR032466">
    <property type="entry name" value="Metal_Hydrolase"/>
</dbReference>
<keyword evidence="4" id="KW-1185">Reference proteome</keyword>